<keyword evidence="2" id="KW-0472">Membrane</keyword>
<feature type="chain" id="PRO_5045352564" description="TrbL/VirB6 plasmid conjugal transfer protein" evidence="3">
    <location>
        <begin position="33"/>
        <end position="685"/>
    </location>
</feature>
<evidence type="ECO:0000313" key="4">
    <source>
        <dbReference type="EMBL" id="GAA3744698.1"/>
    </source>
</evidence>
<evidence type="ECO:0008006" key="6">
    <source>
        <dbReference type="Google" id="ProtNLM"/>
    </source>
</evidence>
<dbReference type="EMBL" id="BAABDD010000010">
    <property type="protein sequence ID" value="GAA3744698.1"/>
    <property type="molecule type" value="Genomic_DNA"/>
</dbReference>
<dbReference type="PANTHER" id="PTHR48125:SF10">
    <property type="entry name" value="OS12G0136300 PROTEIN"/>
    <property type="match status" value="1"/>
</dbReference>
<evidence type="ECO:0000256" key="2">
    <source>
        <dbReference type="SAM" id="Phobius"/>
    </source>
</evidence>
<dbReference type="Proteomes" id="UP001500908">
    <property type="component" value="Unassembled WGS sequence"/>
</dbReference>
<dbReference type="InterPro" id="IPR045782">
    <property type="entry name" value="TrbL_3"/>
</dbReference>
<keyword evidence="2" id="KW-0812">Transmembrane</keyword>
<feature type="compositionally biased region" description="Low complexity" evidence="1">
    <location>
        <begin position="597"/>
        <end position="620"/>
    </location>
</feature>
<feature type="region of interest" description="Disordered" evidence="1">
    <location>
        <begin position="397"/>
        <end position="685"/>
    </location>
</feature>
<keyword evidence="5" id="KW-1185">Reference proteome</keyword>
<accession>A0ABP7FQJ3</accession>
<feature type="signal peptide" evidence="3">
    <location>
        <begin position="1"/>
        <end position="32"/>
    </location>
</feature>
<feature type="compositionally biased region" description="Low complexity" evidence="1">
    <location>
        <begin position="637"/>
        <end position="660"/>
    </location>
</feature>
<feature type="compositionally biased region" description="Pro residues" evidence="1">
    <location>
        <begin position="49"/>
        <end position="91"/>
    </location>
</feature>
<feature type="compositionally biased region" description="Pro residues" evidence="1">
    <location>
        <begin position="621"/>
        <end position="636"/>
    </location>
</feature>
<feature type="transmembrane region" description="Helical" evidence="2">
    <location>
        <begin position="301"/>
        <end position="324"/>
    </location>
</feature>
<proteinExistence type="predicted"/>
<organism evidence="4 5">
    <name type="scientific">Salinactinospora qingdaonensis</name>
    <dbReference type="NCBI Taxonomy" id="702744"/>
    <lineage>
        <taxon>Bacteria</taxon>
        <taxon>Bacillati</taxon>
        <taxon>Actinomycetota</taxon>
        <taxon>Actinomycetes</taxon>
        <taxon>Streptosporangiales</taxon>
        <taxon>Nocardiopsidaceae</taxon>
        <taxon>Salinactinospora</taxon>
    </lineage>
</organism>
<feature type="transmembrane region" description="Helical" evidence="2">
    <location>
        <begin position="271"/>
        <end position="289"/>
    </location>
</feature>
<feature type="region of interest" description="Disordered" evidence="1">
    <location>
        <begin position="46"/>
        <end position="97"/>
    </location>
</feature>
<feature type="transmembrane region" description="Helical" evidence="2">
    <location>
        <begin position="336"/>
        <end position="355"/>
    </location>
</feature>
<evidence type="ECO:0000313" key="5">
    <source>
        <dbReference type="Proteomes" id="UP001500908"/>
    </source>
</evidence>
<feature type="compositionally biased region" description="Low complexity" evidence="1">
    <location>
        <begin position="470"/>
        <end position="485"/>
    </location>
</feature>
<evidence type="ECO:0000256" key="1">
    <source>
        <dbReference type="SAM" id="MobiDB-lite"/>
    </source>
</evidence>
<feature type="compositionally biased region" description="Basic residues" evidence="1">
    <location>
        <begin position="664"/>
        <end position="685"/>
    </location>
</feature>
<keyword evidence="2" id="KW-1133">Transmembrane helix</keyword>
<name>A0ABP7FQJ3_9ACTN</name>
<gene>
    <name evidence="4" type="ORF">GCM10022402_25440</name>
</gene>
<keyword evidence="3" id="KW-0732">Signal</keyword>
<dbReference type="Pfam" id="PF19590">
    <property type="entry name" value="TrbL_3"/>
    <property type="match status" value="1"/>
</dbReference>
<comment type="caution">
    <text evidence="4">The sequence shown here is derived from an EMBL/GenBank/DDBJ whole genome shotgun (WGS) entry which is preliminary data.</text>
</comment>
<feature type="transmembrane region" description="Helical" evidence="2">
    <location>
        <begin position="149"/>
        <end position="172"/>
    </location>
</feature>
<dbReference type="PANTHER" id="PTHR48125">
    <property type="entry name" value="LP07818P1"/>
    <property type="match status" value="1"/>
</dbReference>
<protein>
    <recommendedName>
        <fullName evidence="6">TrbL/VirB6 plasmid conjugal transfer protein</fullName>
    </recommendedName>
</protein>
<feature type="compositionally biased region" description="Low complexity" evidence="1">
    <location>
        <begin position="429"/>
        <end position="454"/>
    </location>
</feature>
<feature type="transmembrane region" description="Helical" evidence="2">
    <location>
        <begin position="244"/>
        <end position="265"/>
    </location>
</feature>
<evidence type="ECO:0000256" key="3">
    <source>
        <dbReference type="SAM" id="SignalP"/>
    </source>
</evidence>
<feature type="compositionally biased region" description="Gly residues" evidence="1">
    <location>
        <begin position="404"/>
        <end position="428"/>
    </location>
</feature>
<feature type="compositionally biased region" description="Polar residues" evidence="1">
    <location>
        <begin position="549"/>
        <end position="559"/>
    </location>
</feature>
<sequence>MSPPRRSPLSRRVAAGTALVVAALVGGGTVLAAPAGAAATVAGAIEAPAPSPGHEPEPVPKPTPPAEPEPSGVPSPEPSPAPGPEPSPPEEQPPERADACGMWDYACQVRQAFNGWLVETVTEVVNLNLMAAAIGLLTQPVPTPGVEQAWRVCAGVVNTGFVLLVTVGGVVVMTNPTVQTSTGIKKVAPRLVLGFVGANASWWVCELLADLGNATSLRLVSDTATGADVATAIGRVLADPAGEVVIVVVLYLVAGLLELFFFFALLVRLTLWLLLTAAAPLALACHALPQTEGVARLWWRAMVALMLVQLGQALTLRVAVTIFLNRGARDLLDLSGTAASLLDVGIVICLLYVLARIPFWAFKRVFNYQASPALKAAKFALNVLVLRNLGKAAASATAARAPRGGQGGAPPGAGGGPAGPRGGRGPTGPRGSPTSTGAGSGPRRAGSPASAAAGHRTGTGVGRQAGTPPARATGRTSRTSGQTSGAFGGHGGAGPPGPARSPRGRGGSGTAGSAEGGTAHHDRSRSGTAAPPPPGSKGARRHQRDGATASDNSSGSGASQWWGRGFAQHRPRAASAPPPPDPRRYRAMRPHLRYPQSRRQQTRSARTSPDQTPPARASSGPAPPPRRSATASPPPQGARSGASPPPSSSSASPASGEAGPTGRIPKRPIRPKPRHAQRGARQRRR</sequence>
<reference evidence="5" key="1">
    <citation type="journal article" date="2019" name="Int. J. Syst. Evol. Microbiol.">
        <title>The Global Catalogue of Microorganisms (GCM) 10K type strain sequencing project: providing services to taxonomists for standard genome sequencing and annotation.</title>
        <authorList>
            <consortium name="The Broad Institute Genomics Platform"/>
            <consortium name="The Broad Institute Genome Sequencing Center for Infectious Disease"/>
            <person name="Wu L."/>
            <person name="Ma J."/>
        </authorList>
    </citation>
    <scope>NUCLEOTIDE SEQUENCE [LARGE SCALE GENOMIC DNA]</scope>
    <source>
        <strain evidence="5">JCM 17137</strain>
    </source>
</reference>
<dbReference type="InterPro" id="IPR006311">
    <property type="entry name" value="TAT_signal"/>
</dbReference>
<dbReference type="PROSITE" id="PS51318">
    <property type="entry name" value="TAT"/>
    <property type="match status" value="1"/>
</dbReference>